<evidence type="ECO:0000313" key="3">
    <source>
        <dbReference type="EMBL" id="KAL1511839.1"/>
    </source>
</evidence>
<comment type="caution">
    <text evidence="3">The sequence shown here is derived from an EMBL/GenBank/DDBJ whole genome shotgun (WGS) entry which is preliminary data.</text>
</comment>
<dbReference type="AlphaFoldDB" id="A0AB34J394"/>
<feature type="region of interest" description="Disordered" evidence="2">
    <location>
        <begin position="399"/>
        <end position="418"/>
    </location>
</feature>
<evidence type="ECO:0000313" key="4">
    <source>
        <dbReference type="Proteomes" id="UP001515480"/>
    </source>
</evidence>
<evidence type="ECO:0000256" key="2">
    <source>
        <dbReference type="SAM" id="MobiDB-lite"/>
    </source>
</evidence>
<name>A0AB34J394_PRYPA</name>
<keyword evidence="4" id="KW-1185">Reference proteome</keyword>
<reference evidence="3 4" key="1">
    <citation type="journal article" date="2024" name="Science">
        <title>Giant polyketide synthase enzymes in the biosynthesis of giant marine polyether toxins.</title>
        <authorList>
            <person name="Fallon T.R."/>
            <person name="Shende V.V."/>
            <person name="Wierzbicki I.H."/>
            <person name="Pendleton A.L."/>
            <person name="Watervoot N.F."/>
            <person name="Auber R.P."/>
            <person name="Gonzalez D.J."/>
            <person name="Wisecaver J.H."/>
            <person name="Moore B.S."/>
        </authorList>
    </citation>
    <scope>NUCLEOTIDE SEQUENCE [LARGE SCALE GENOMIC DNA]</scope>
    <source>
        <strain evidence="3 4">12B1</strain>
    </source>
</reference>
<gene>
    <name evidence="3" type="ORF">AB1Y20_005124</name>
</gene>
<evidence type="ECO:0000256" key="1">
    <source>
        <dbReference type="SAM" id="Coils"/>
    </source>
</evidence>
<protein>
    <submittedName>
        <fullName evidence="3">Uncharacterized protein</fullName>
    </submittedName>
</protein>
<feature type="compositionally biased region" description="Basic and acidic residues" evidence="2">
    <location>
        <begin position="409"/>
        <end position="418"/>
    </location>
</feature>
<sequence>MAQAAQAFASMQRALRESDQRVASVHNELISFTGTVEGKLHQLDSKAQQGDEQLRAESREALSDLEELVLQMYAEQRKALAEQHDAITALKAQHEAELQASRTAAAQQKRQLDELMRMLSLQQQVINEHIGASGARASAVEKKASAAEAAVGSHRSEVEESLRAMSARLTELLTSRSDGVEASAQRRVEAMEARICEVEARLGSVLSWRPQLIAREKEATDRHSASQLRVDALQAQVDKADARALEMHADMVARCADAAAESSRKLHASLQQMRQETVQLLSRKVDSREVEEWQAAVDERMKAMSQQLPPIVAEMGELGRSAQTLLSRCESNEAREARLLQEQQDFGHAHEQLAGSVDDIHSLVRSTQHGLAALVSAQQELETRLRCLESSVLRVSSASEEQVRPSACGERRTSHPAC</sequence>
<dbReference type="EMBL" id="JBGBPQ010000013">
    <property type="protein sequence ID" value="KAL1511839.1"/>
    <property type="molecule type" value="Genomic_DNA"/>
</dbReference>
<dbReference type="Proteomes" id="UP001515480">
    <property type="component" value="Unassembled WGS sequence"/>
</dbReference>
<keyword evidence="1" id="KW-0175">Coiled coil</keyword>
<accession>A0AB34J394</accession>
<feature type="coiled-coil region" evidence="1">
    <location>
        <begin position="91"/>
        <end position="118"/>
    </location>
</feature>
<proteinExistence type="predicted"/>
<organism evidence="3 4">
    <name type="scientific">Prymnesium parvum</name>
    <name type="common">Toxic golden alga</name>
    <dbReference type="NCBI Taxonomy" id="97485"/>
    <lineage>
        <taxon>Eukaryota</taxon>
        <taxon>Haptista</taxon>
        <taxon>Haptophyta</taxon>
        <taxon>Prymnesiophyceae</taxon>
        <taxon>Prymnesiales</taxon>
        <taxon>Prymnesiaceae</taxon>
        <taxon>Prymnesium</taxon>
    </lineage>
</organism>